<accession>A0A0A9YMC4</accession>
<feature type="compositionally biased region" description="Polar residues" evidence="1">
    <location>
        <begin position="36"/>
        <end position="46"/>
    </location>
</feature>
<protein>
    <submittedName>
        <fullName evidence="2">LYR motif-containing protein 7</fullName>
    </submittedName>
</protein>
<evidence type="ECO:0000256" key="1">
    <source>
        <dbReference type="SAM" id="MobiDB-lite"/>
    </source>
</evidence>
<reference evidence="2" key="2">
    <citation type="submission" date="2014-07" db="EMBL/GenBank/DDBJ databases">
        <authorList>
            <person name="Hull J."/>
        </authorList>
    </citation>
    <scope>NUCLEOTIDE SEQUENCE</scope>
</reference>
<feature type="region of interest" description="Disordered" evidence="1">
    <location>
        <begin position="65"/>
        <end position="104"/>
    </location>
</feature>
<reference evidence="2" key="1">
    <citation type="journal article" date="2014" name="PLoS ONE">
        <title>Transcriptome-Based Identification of ABC Transporters in the Western Tarnished Plant Bug Lygus hesperus.</title>
        <authorList>
            <person name="Hull J.J."/>
            <person name="Chaney K."/>
            <person name="Geib S.M."/>
            <person name="Fabrick J.A."/>
            <person name="Brent C.S."/>
            <person name="Walsh D."/>
            <person name="Lavine L.C."/>
        </authorList>
    </citation>
    <scope>NUCLEOTIDE SEQUENCE</scope>
</reference>
<feature type="region of interest" description="Disordered" evidence="1">
    <location>
        <begin position="21"/>
        <end position="46"/>
    </location>
</feature>
<organism evidence="2">
    <name type="scientific">Lygus hesperus</name>
    <name type="common">Western plant bug</name>
    <dbReference type="NCBI Taxonomy" id="30085"/>
    <lineage>
        <taxon>Eukaryota</taxon>
        <taxon>Metazoa</taxon>
        <taxon>Ecdysozoa</taxon>
        <taxon>Arthropoda</taxon>
        <taxon>Hexapoda</taxon>
        <taxon>Insecta</taxon>
        <taxon>Pterygota</taxon>
        <taxon>Neoptera</taxon>
        <taxon>Paraneoptera</taxon>
        <taxon>Hemiptera</taxon>
        <taxon>Heteroptera</taxon>
        <taxon>Panheteroptera</taxon>
        <taxon>Cimicomorpha</taxon>
        <taxon>Miridae</taxon>
        <taxon>Mirini</taxon>
        <taxon>Lygus</taxon>
    </lineage>
</organism>
<sequence length="104" mass="11698">INLPTPNPFFDYHNHEVGNAVETRSQVKTPERTPRKSTQVQLNSPKSIVAMQRGSPTIRRKSGIGVEHIFENEKRNSPPKTSKKGDNVVTRSGRTVKPLKKLNL</sequence>
<gene>
    <name evidence="2" type="primary">lyrm7_1</name>
    <name evidence="2" type="ORF">CM83_772</name>
</gene>
<feature type="non-terminal residue" evidence="2">
    <location>
        <position position="1"/>
    </location>
</feature>
<dbReference type="EMBL" id="GBHO01010823">
    <property type="protein sequence ID" value="JAG32781.1"/>
    <property type="molecule type" value="Transcribed_RNA"/>
</dbReference>
<name>A0A0A9YMC4_LYGHE</name>
<dbReference type="AlphaFoldDB" id="A0A0A9YMC4"/>
<proteinExistence type="predicted"/>
<evidence type="ECO:0000313" key="2">
    <source>
        <dbReference type="EMBL" id="JAG32781.1"/>
    </source>
</evidence>